<dbReference type="KEGG" id="psyt:DSAG12_03089"/>
<evidence type="ECO:0000313" key="2">
    <source>
        <dbReference type="Proteomes" id="UP000321408"/>
    </source>
</evidence>
<accession>A0A5B9DEI6</accession>
<dbReference type="EMBL" id="CP042905">
    <property type="protein sequence ID" value="QEE17257.2"/>
    <property type="molecule type" value="Genomic_DNA"/>
</dbReference>
<protein>
    <submittedName>
        <fullName evidence="1">Uncharacterized protein</fullName>
    </submittedName>
</protein>
<name>A0A5B9DEI6_9ARCH</name>
<organism evidence="1 2">
    <name type="scientific">Promethearchaeum syntrophicum</name>
    <dbReference type="NCBI Taxonomy" id="2594042"/>
    <lineage>
        <taxon>Archaea</taxon>
        <taxon>Promethearchaeati</taxon>
        <taxon>Promethearchaeota</taxon>
        <taxon>Promethearchaeia</taxon>
        <taxon>Promethearchaeales</taxon>
        <taxon>Promethearchaeaceae</taxon>
        <taxon>Promethearchaeum</taxon>
    </lineage>
</organism>
<reference evidence="1 2" key="2">
    <citation type="journal article" date="2024" name="Int. J. Syst. Evol. Microbiol.">
        <title>Promethearchaeum syntrophicum gen. nov., sp. nov., an anaerobic, obligately syntrophic archaeon, the first isolate of the lineage 'Asgard' archaea, and proposal of the new archaeal phylum Promethearchaeota phyl. nov. and kingdom Promethearchaeati regn. nov.</title>
        <authorList>
            <person name="Imachi H."/>
            <person name="Nobu M.K."/>
            <person name="Kato S."/>
            <person name="Takaki Y."/>
            <person name="Miyazaki M."/>
            <person name="Miyata M."/>
            <person name="Ogawara M."/>
            <person name="Saito Y."/>
            <person name="Sakai S."/>
            <person name="Tahara Y.O."/>
            <person name="Takano Y."/>
            <person name="Tasumi E."/>
            <person name="Uematsu K."/>
            <person name="Yoshimura T."/>
            <person name="Itoh T."/>
            <person name="Ohkuma M."/>
            <person name="Takai K."/>
        </authorList>
    </citation>
    <scope>NUCLEOTIDE SEQUENCE [LARGE SCALE GENOMIC DNA]</scope>
    <source>
        <strain evidence="1 2">MK-D1</strain>
    </source>
</reference>
<gene>
    <name evidence="1" type="ORF">DSAG12_03089</name>
</gene>
<evidence type="ECO:0000313" key="1">
    <source>
        <dbReference type="EMBL" id="QEE17257.2"/>
    </source>
</evidence>
<reference evidence="1 2" key="1">
    <citation type="journal article" date="2020" name="Nature">
        <title>Isolation of an archaeon at the prokaryote-eukaryote interface.</title>
        <authorList>
            <person name="Imachi H."/>
            <person name="Nobu M.K."/>
            <person name="Nakahara N."/>
            <person name="Morono Y."/>
            <person name="Ogawara M."/>
            <person name="Takaki Y."/>
            <person name="Takano Y."/>
            <person name="Uematsu K."/>
            <person name="Ikuta T."/>
            <person name="Ito M."/>
            <person name="Matsui Y."/>
            <person name="Miyazaki M."/>
            <person name="Murata K."/>
            <person name="Saito Y."/>
            <person name="Sakai S."/>
            <person name="Song C."/>
            <person name="Tasumi E."/>
            <person name="Yamanaka Y."/>
            <person name="Yamaguchi T."/>
            <person name="Kamagata Y."/>
            <person name="Tamaki H."/>
            <person name="Takai K."/>
        </authorList>
    </citation>
    <scope>NUCLEOTIDE SEQUENCE [LARGE SCALE GENOMIC DNA]</scope>
    <source>
        <strain evidence="1 2">MK-D1</strain>
    </source>
</reference>
<keyword evidence="2" id="KW-1185">Reference proteome</keyword>
<dbReference type="Proteomes" id="UP000321408">
    <property type="component" value="Chromosome"/>
</dbReference>
<proteinExistence type="predicted"/>
<dbReference type="AlphaFoldDB" id="A0A5B9DEI6"/>
<sequence length="158" mass="18219">MVDKTKTGRFIISLLVIHFFFFGAIANIYGKDVDDKVLFVFKSFFSASSWYTIFILIIILCGVAFSEDLLVDGVKNCLRIVPFILISSIIWHLINGLGNFDVDLIWRILYPFRDYFLSWEGYVNIVILLIITVGSAILGGFLKIKMLEYRSKKRMIVE</sequence>